<dbReference type="PRINTS" id="PR00344">
    <property type="entry name" value="BCTRLSENSOR"/>
</dbReference>
<dbReference type="InterPro" id="IPR001789">
    <property type="entry name" value="Sig_transdc_resp-reg_receiver"/>
</dbReference>
<dbReference type="InterPro" id="IPR052162">
    <property type="entry name" value="Sensor_kinase/Photoreceptor"/>
</dbReference>
<dbReference type="CDD" id="cd00082">
    <property type="entry name" value="HisKA"/>
    <property type="match status" value="1"/>
</dbReference>
<dbReference type="InterPro" id="IPR000014">
    <property type="entry name" value="PAS"/>
</dbReference>
<dbReference type="Pfam" id="PF00072">
    <property type="entry name" value="Response_reg"/>
    <property type="match status" value="1"/>
</dbReference>
<dbReference type="Proteomes" id="UP000183894">
    <property type="component" value="Unassembled WGS sequence"/>
</dbReference>
<dbReference type="Gene3D" id="3.40.50.2300">
    <property type="match status" value="1"/>
</dbReference>
<dbReference type="Pfam" id="PF00512">
    <property type="entry name" value="HisKA"/>
    <property type="match status" value="1"/>
</dbReference>
<dbReference type="InterPro" id="IPR003661">
    <property type="entry name" value="HisK_dim/P_dom"/>
</dbReference>
<dbReference type="SMART" id="SM00388">
    <property type="entry name" value="HisKA"/>
    <property type="match status" value="1"/>
</dbReference>
<dbReference type="InterPro" id="IPR036097">
    <property type="entry name" value="HisK_dim/P_sf"/>
</dbReference>
<organism evidence="11 12">
    <name type="scientific">Haloferax larsenii</name>
    <dbReference type="NCBI Taxonomy" id="302484"/>
    <lineage>
        <taxon>Archaea</taxon>
        <taxon>Methanobacteriati</taxon>
        <taxon>Methanobacteriota</taxon>
        <taxon>Stenosarchaea group</taxon>
        <taxon>Halobacteria</taxon>
        <taxon>Halobacteriales</taxon>
        <taxon>Haloferacaceae</taxon>
        <taxon>Haloferax</taxon>
    </lineage>
</organism>
<comment type="catalytic activity">
    <reaction evidence="1">
        <text>ATP + protein L-histidine = ADP + protein N-phospho-L-histidine.</text>
        <dbReference type="EC" id="2.7.13.3"/>
    </reaction>
</comment>
<evidence type="ECO:0000259" key="9">
    <source>
        <dbReference type="PROSITE" id="PS50110"/>
    </source>
</evidence>
<dbReference type="SUPFAM" id="SSF52172">
    <property type="entry name" value="CheY-like"/>
    <property type="match status" value="1"/>
</dbReference>
<name>A0A1H7INJ6_HALLR</name>
<dbReference type="PANTHER" id="PTHR43304:SF1">
    <property type="entry name" value="PAC DOMAIN-CONTAINING PROTEIN"/>
    <property type="match status" value="1"/>
</dbReference>
<evidence type="ECO:0000256" key="7">
    <source>
        <dbReference type="SAM" id="MobiDB-lite"/>
    </source>
</evidence>
<dbReference type="InterPro" id="IPR013655">
    <property type="entry name" value="PAS_fold_3"/>
</dbReference>
<protein>
    <recommendedName>
        <fullName evidence="2">histidine kinase</fullName>
        <ecNumber evidence="2">2.7.13.3</ecNumber>
    </recommendedName>
</protein>
<dbReference type="Pfam" id="PF08447">
    <property type="entry name" value="PAS_3"/>
    <property type="match status" value="1"/>
</dbReference>
<dbReference type="Gene3D" id="3.30.450.20">
    <property type="entry name" value="PAS domain"/>
    <property type="match status" value="2"/>
</dbReference>
<dbReference type="NCBIfam" id="TIGR00229">
    <property type="entry name" value="sensory_box"/>
    <property type="match status" value="1"/>
</dbReference>
<dbReference type="InterPro" id="IPR003594">
    <property type="entry name" value="HATPase_dom"/>
</dbReference>
<dbReference type="InterPro" id="IPR011006">
    <property type="entry name" value="CheY-like_superfamily"/>
</dbReference>
<dbReference type="SMART" id="SM00448">
    <property type="entry name" value="REC"/>
    <property type="match status" value="1"/>
</dbReference>
<evidence type="ECO:0000313" key="12">
    <source>
        <dbReference type="Proteomes" id="UP000183894"/>
    </source>
</evidence>
<dbReference type="PROSITE" id="PS50109">
    <property type="entry name" value="HIS_KIN"/>
    <property type="match status" value="1"/>
</dbReference>
<dbReference type="InterPro" id="IPR013656">
    <property type="entry name" value="PAS_4"/>
</dbReference>
<keyword evidence="5" id="KW-0418">Kinase</keyword>
<dbReference type="InterPro" id="IPR035965">
    <property type="entry name" value="PAS-like_dom_sf"/>
</dbReference>
<dbReference type="SUPFAM" id="SSF55785">
    <property type="entry name" value="PYP-like sensor domain (PAS domain)"/>
    <property type="match status" value="2"/>
</dbReference>
<dbReference type="InterPro" id="IPR036890">
    <property type="entry name" value="HATPase_C_sf"/>
</dbReference>
<evidence type="ECO:0000256" key="6">
    <source>
        <dbReference type="PROSITE-ProRule" id="PRU00169"/>
    </source>
</evidence>
<feature type="domain" description="PAC" evidence="10">
    <location>
        <begin position="337"/>
        <end position="392"/>
    </location>
</feature>
<keyword evidence="3 6" id="KW-0597">Phosphoprotein</keyword>
<feature type="domain" description="Response regulatory" evidence="9">
    <location>
        <begin position="10"/>
        <end position="125"/>
    </location>
</feature>
<dbReference type="InterPro" id="IPR005467">
    <property type="entry name" value="His_kinase_dom"/>
</dbReference>
<dbReference type="SMART" id="SM00387">
    <property type="entry name" value="HATPase_c"/>
    <property type="match status" value="1"/>
</dbReference>
<feature type="region of interest" description="Disordered" evidence="7">
    <location>
        <begin position="595"/>
        <end position="617"/>
    </location>
</feature>
<dbReference type="Gene3D" id="1.10.287.130">
    <property type="match status" value="1"/>
</dbReference>
<dbReference type="OrthoDB" id="8127at2157"/>
<dbReference type="Pfam" id="PF08448">
    <property type="entry name" value="PAS_4"/>
    <property type="match status" value="1"/>
</dbReference>
<evidence type="ECO:0000256" key="4">
    <source>
        <dbReference type="ARBA" id="ARBA00022679"/>
    </source>
</evidence>
<dbReference type="SUPFAM" id="SSF47384">
    <property type="entry name" value="Homodimeric domain of signal transducing histidine kinase"/>
    <property type="match status" value="1"/>
</dbReference>
<dbReference type="SUPFAM" id="SSF55874">
    <property type="entry name" value="ATPase domain of HSP90 chaperone/DNA topoisomerase II/histidine kinase"/>
    <property type="match status" value="1"/>
</dbReference>
<dbReference type="PROSITE" id="PS50110">
    <property type="entry name" value="RESPONSE_REGULATORY"/>
    <property type="match status" value="1"/>
</dbReference>
<dbReference type="InterPro" id="IPR000700">
    <property type="entry name" value="PAS-assoc_C"/>
</dbReference>
<feature type="domain" description="Histidine kinase" evidence="8">
    <location>
        <begin position="403"/>
        <end position="603"/>
    </location>
</feature>
<dbReference type="InterPro" id="IPR004358">
    <property type="entry name" value="Sig_transdc_His_kin-like_C"/>
</dbReference>
<evidence type="ECO:0000313" key="11">
    <source>
        <dbReference type="EMBL" id="SEK64073.1"/>
    </source>
</evidence>
<dbReference type="Pfam" id="PF02518">
    <property type="entry name" value="HATPase_c"/>
    <property type="match status" value="1"/>
</dbReference>
<dbReference type="CDD" id="cd00130">
    <property type="entry name" value="PAS"/>
    <property type="match status" value="1"/>
</dbReference>
<evidence type="ECO:0000256" key="3">
    <source>
        <dbReference type="ARBA" id="ARBA00022553"/>
    </source>
</evidence>
<evidence type="ECO:0000256" key="5">
    <source>
        <dbReference type="ARBA" id="ARBA00022777"/>
    </source>
</evidence>
<reference evidence="11 12" key="1">
    <citation type="submission" date="2016-10" db="EMBL/GenBank/DDBJ databases">
        <authorList>
            <person name="de Groot N.N."/>
        </authorList>
    </citation>
    <scope>NUCLEOTIDE SEQUENCE [LARGE SCALE GENOMIC DNA]</scope>
    <source>
        <strain evidence="11 12">CDM_5</strain>
    </source>
</reference>
<dbReference type="GO" id="GO:0000155">
    <property type="term" value="F:phosphorelay sensor kinase activity"/>
    <property type="evidence" value="ECO:0007669"/>
    <property type="project" value="InterPro"/>
</dbReference>
<accession>A0A1H7INJ6</accession>
<dbReference type="PROSITE" id="PS50113">
    <property type="entry name" value="PAC"/>
    <property type="match status" value="1"/>
</dbReference>
<dbReference type="Gene3D" id="3.30.565.10">
    <property type="entry name" value="Histidine kinase-like ATPase, C-terminal domain"/>
    <property type="match status" value="1"/>
</dbReference>
<dbReference type="InterPro" id="IPR001610">
    <property type="entry name" value="PAC"/>
</dbReference>
<sequence length="617" mass="68932">MMDGDGDDISILHVDDDPMFSELVSHNLTRRIDGVHVDTCERPEAVLDRVESDAVDCIVSDYQMPDMNGVELLEAVRESSDVPFILFTGHGSEAVASDAIAAGVTDYVQKDPGSDQWVLLANRVRRAISEYRAVEAQKESNRRFSTLIRAMPGVAYRSPIDSTWPMDFVSEGCRALTGYDPAELESGEVMWGADIVHPEHRGDGWDEILAAVEAGDRFDRTYRIRTRDGETKWVREQGLGVMEDGEAVAIEGYIFDVTDQHRRSIELRQKETLLDSLFENLPVHLFVKDDEARHVRVSSALVDDPESFVGKTDLEACVSSEMEHRQRAYEDDRHILETGDSILDKEEYVSNLDRWNLTSKVPWTDDDGNVVGIIGVSQDITERKRRKQVLSRQNKRLAEFANIVSHDLRNPLSVAHGTLELLREDIDDERLETVADTLGRIDDIVDDVLSMAREGRNVLDRERVSLADAVAEAWQTVHAEEATLELPESLGTVHCDRARLVRLLENLLRNATEHALTDDRTTPEITVRRLEDEVGFAVIDDGPGIPDAERESVFERGYTTDEDGTGYGLAIVSEIADAHDWDVRIRDAAGGGARIEVRTGQGLAPEADAQSNSTSED</sequence>
<gene>
    <name evidence="11" type="ORF">SAMN04488691_101967</name>
</gene>
<dbReference type="EC" id="2.7.13.3" evidence="2"/>
<evidence type="ECO:0000259" key="10">
    <source>
        <dbReference type="PROSITE" id="PS50113"/>
    </source>
</evidence>
<dbReference type="AlphaFoldDB" id="A0A1H7INJ6"/>
<keyword evidence="4" id="KW-0808">Transferase</keyword>
<proteinExistence type="predicted"/>
<dbReference type="SMART" id="SM00086">
    <property type="entry name" value="PAC"/>
    <property type="match status" value="2"/>
</dbReference>
<evidence type="ECO:0000256" key="2">
    <source>
        <dbReference type="ARBA" id="ARBA00012438"/>
    </source>
</evidence>
<dbReference type="EMBL" id="FOAD01000001">
    <property type="protein sequence ID" value="SEK64073.1"/>
    <property type="molecule type" value="Genomic_DNA"/>
</dbReference>
<dbReference type="CDD" id="cd00156">
    <property type="entry name" value="REC"/>
    <property type="match status" value="1"/>
</dbReference>
<evidence type="ECO:0000256" key="1">
    <source>
        <dbReference type="ARBA" id="ARBA00000085"/>
    </source>
</evidence>
<evidence type="ECO:0000259" key="8">
    <source>
        <dbReference type="PROSITE" id="PS50109"/>
    </source>
</evidence>
<feature type="modified residue" description="4-aspartylphosphate" evidence="6">
    <location>
        <position position="61"/>
    </location>
</feature>
<dbReference type="CDD" id="cd00075">
    <property type="entry name" value="HATPase"/>
    <property type="match status" value="1"/>
</dbReference>
<dbReference type="PANTHER" id="PTHR43304">
    <property type="entry name" value="PHYTOCHROME-LIKE PROTEIN CPH1"/>
    <property type="match status" value="1"/>
</dbReference>
<dbReference type="RefSeq" id="WP_074792399.1">
    <property type="nucleotide sequence ID" value="NZ_FOAD01000001.1"/>
</dbReference>